<evidence type="ECO:0000313" key="2">
    <source>
        <dbReference type="Proteomes" id="UP000825935"/>
    </source>
</evidence>
<dbReference type="Proteomes" id="UP000825935">
    <property type="component" value="Chromosome 30"/>
</dbReference>
<proteinExistence type="predicted"/>
<comment type="caution">
    <text evidence="1">The sequence shown here is derived from an EMBL/GenBank/DDBJ whole genome shotgun (WGS) entry which is preliminary data.</text>
</comment>
<organism evidence="1 2">
    <name type="scientific">Ceratopteris richardii</name>
    <name type="common">Triangle waterfern</name>
    <dbReference type="NCBI Taxonomy" id="49495"/>
    <lineage>
        <taxon>Eukaryota</taxon>
        <taxon>Viridiplantae</taxon>
        <taxon>Streptophyta</taxon>
        <taxon>Embryophyta</taxon>
        <taxon>Tracheophyta</taxon>
        <taxon>Polypodiopsida</taxon>
        <taxon>Polypodiidae</taxon>
        <taxon>Polypodiales</taxon>
        <taxon>Pteridineae</taxon>
        <taxon>Pteridaceae</taxon>
        <taxon>Parkerioideae</taxon>
        <taxon>Ceratopteris</taxon>
    </lineage>
</organism>
<dbReference type="EMBL" id="CM035435">
    <property type="protein sequence ID" value="KAH7290167.1"/>
    <property type="molecule type" value="Genomic_DNA"/>
</dbReference>
<gene>
    <name evidence="1" type="ORF">KP509_30G034700</name>
</gene>
<accession>A0A8T2R2D1</accession>
<sequence length="126" mass="14927">MCVCFCLLSQKLYVFCTRTKIVCIYIHLHAYEHTMKFSPPFFLKMEVVENAQMGALDFPYLKSESTDEDLELHAQSRIGAQLSRLSIHHYVWSMNRKQYFEVRRVPLFYHKMESEETATTYDVKGT</sequence>
<keyword evidence="2" id="KW-1185">Reference proteome</keyword>
<dbReference type="AlphaFoldDB" id="A0A8T2R2D1"/>
<name>A0A8T2R2D1_CERRI</name>
<reference evidence="1" key="1">
    <citation type="submission" date="2021-08" db="EMBL/GenBank/DDBJ databases">
        <title>WGS assembly of Ceratopteris richardii.</title>
        <authorList>
            <person name="Marchant D.B."/>
            <person name="Chen G."/>
            <person name="Jenkins J."/>
            <person name="Shu S."/>
            <person name="Leebens-Mack J."/>
            <person name="Grimwood J."/>
            <person name="Schmutz J."/>
            <person name="Soltis P."/>
            <person name="Soltis D."/>
            <person name="Chen Z.-H."/>
        </authorList>
    </citation>
    <scope>NUCLEOTIDE SEQUENCE</scope>
    <source>
        <strain evidence="1">Whitten #5841</strain>
        <tissue evidence="1">Leaf</tissue>
    </source>
</reference>
<evidence type="ECO:0000313" key="1">
    <source>
        <dbReference type="EMBL" id="KAH7290167.1"/>
    </source>
</evidence>
<protein>
    <submittedName>
        <fullName evidence="1">Uncharacterized protein</fullName>
    </submittedName>
</protein>